<dbReference type="EMBL" id="FNLO01000001">
    <property type="protein sequence ID" value="SDV46596.1"/>
    <property type="molecule type" value="Genomic_DNA"/>
</dbReference>
<organism evidence="2 3">
    <name type="scientific">Chitinasiproducens palmae</name>
    <dbReference type="NCBI Taxonomy" id="1770053"/>
    <lineage>
        <taxon>Bacteria</taxon>
        <taxon>Pseudomonadati</taxon>
        <taxon>Pseudomonadota</taxon>
        <taxon>Betaproteobacteria</taxon>
        <taxon>Burkholderiales</taxon>
        <taxon>Burkholderiaceae</taxon>
        <taxon>Chitinasiproducens</taxon>
    </lineage>
</organism>
<dbReference type="Proteomes" id="UP000243719">
    <property type="component" value="Unassembled WGS sequence"/>
</dbReference>
<keyword evidence="3" id="KW-1185">Reference proteome</keyword>
<feature type="region of interest" description="Disordered" evidence="1">
    <location>
        <begin position="60"/>
        <end position="108"/>
    </location>
</feature>
<gene>
    <name evidence="2" type="ORF">SAMN05216551_101468</name>
</gene>
<sequence length="490" mass="52345">MNNSLTPCSAGAGAPCTVFLPPIHVAPHALTILADLASVRAANVPSAIPYGTFDRISDSAPYPASDGSPARANAAKRPGERPKKARRNAPRTRATGGASDARESATTRPSAFVQNMFQAVSSAARNLLNAGLKPNEEDVGRHAKADANADKRTTREVGADGDGAGISAVQGTRVRRATQQAACREPTAAVSAILAAEDLQLDAADLSCLRDREPTRYEAFERAKADTTKMVKAALHVLSEMEEAADKGRVCAGRRCLATFGFADTPRLRSQLRTGLHELARCLEIDNPSLRVATAWTVPHRSDSAERARGVSNDADALARQSEDGVQLVVTERFFDLCPVEAATSLLREFSKVFLGGADYFSVASGRECLLPRGEHRAEKSPGAQLNDVEQRLRTVSHHFAASDLSADANAREVLYAALQYEPGGEYAPERLDVQGVAERFRADASARADMNQANADSLAHLVASLANLHFRERGAAPLYGSARRNDGRA</sequence>
<name>A0A1H2PJR8_9BURK</name>
<reference evidence="3" key="1">
    <citation type="submission" date="2016-09" db="EMBL/GenBank/DDBJ databases">
        <authorList>
            <person name="Varghese N."/>
            <person name="Submissions S."/>
        </authorList>
    </citation>
    <scope>NUCLEOTIDE SEQUENCE [LARGE SCALE GENOMIC DNA]</scope>
    <source>
        <strain evidence="3">JS23</strain>
    </source>
</reference>
<evidence type="ECO:0000256" key="1">
    <source>
        <dbReference type="SAM" id="MobiDB-lite"/>
    </source>
</evidence>
<evidence type="ECO:0000313" key="2">
    <source>
        <dbReference type="EMBL" id="SDV46596.1"/>
    </source>
</evidence>
<proteinExistence type="predicted"/>
<dbReference type="AlphaFoldDB" id="A0A1H2PJR8"/>
<accession>A0A1H2PJR8</accession>
<evidence type="ECO:0000313" key="3">
    <source>
        <dbReference type="Proteomes" id="UP000243719"/>
    </source>
</evidence>
<protein>
    <submittedName>
        <fullName evidence="2">Uncharacterized protein</fullName>
    </submittedName>
</protein>